<dbReference type="EMBL" id="KZ613787">
    <property type="protein sequence ID" value="PMD61031.1"/>
    <property type="molecule type" value="Genomic_DNA"/>
</dbReference>
<keyword evidence="5" id="KW-0812">Transmembrane</keyword>
<evidence type="ECO:0000256" key="12">
    <source>
        <dbReference type="ARBA" id="ARBA00025569"/>
    </source>
</evidence>
<evidence type="ECO:0000313" key="17">
    <source>
        <dbReference type="EMBL" id="PMD61031.1"/>
    </source>
</evidence>
<evidence type="ECO:0000256" key="7">
    <source>
        <dbReference type="ARBA" id="ARBA00022927"/>
    </source>
</evidence>
<evidence type="ECO:0000256" key="3">
    <source>
        <dbReference type="ARBA" id="ARBA00015369"/>
    </source>
</evidence>
<dbReference type="Proteomes" id="UP000235371">
    <property type="component" value="Unassembled WGS sequence"/>
</dbReference>
<protein>
    <recommendedName>
        <fullName evidence="3">Vacuolar protein sorting/targeting protein 10</fullName>
    </recommendedName>
    <alternativeName>
        <fullName evidence="14">Carboxypeptidase Y receptor</fullName>
    </alternativeName>
    <alternativeName>
        <fullName evidence="13 15">Sortilin VPS10</fullName>
    </alternativeName>
</protein>
<comment type="subcellular location">
    <subcellularLocation>
        <location evidence="1">Golgi apparatus</location>
        <location evidence="1">trans-Golgi network membrane</location>
        <topology evidence="1">Multi-pass membrane protein</topology>
    </subcellularLocation>
    <subcellularLocation>
        <location evidence="2">Prevacuolar compartment membrane</location>
        <topology evidence="2">Multi-pass membrane protein</topology>
    </subcellularLocation>
</comment>
<evidence type="ECO:0000256" key="13">
    <source>
        <dbReference type="ARBA" id="ARBA00031250"/>
    </source>
</evidence>
<evidence type="ECO:0000313" key="18">
    <source>
        <dbReference type="Proteomes" id="UP000235371"/>
    </source>
</evidence>
<keyword evidence="11" id="KW-0325">Glycoprotein</keyword>
<evidence type="ECO:0000259" key="16">
    <source>
        <dbReference type="SMART" id="SM00602"/>
    </source>
</evidence>
<dbReference type="RefSeq" id="XP_024737935.1">
    <property type="nucleotide sequence ID" value="XM_024873320.1"/>
</dbReference>
<dbReference type="Pfam" id="PF15902">
    <property type="entry name" value="Sortilin-Vps10"/>
    <property type="match status" value="1"/>
</dbReference>
<feature type="domain" description="VPS10" evidence="16">
    <location>
        <begin position="1"/>
        <end position="571"/>
    </location>
</feature>
<name>A0A2J6TDD7_9HELO</name>
<reference evidence="17 18" key="1">
    <citation type="submission" date="2016-04" db="EMBL/GenBank/DDBJ databases">
        <title>A degradative enzymes factory behind the ericoid mycorrhizal symbiosis.</title>
        <authorList>
            <consortium name="DOE Joint Genome Institute"/>
            <person name="Martino E."/>
            <person name="Morin E."/>
            <person name="Grelet G."/>
            <person name="Kuo A."/>
            <person name="Kohler A."/>
            <person name="Daghino S."/>
            <person name="Barry K."/>
            <person name="Choi C."/>
            <person name="Cichocki N."/>
            <person name="Clum A."/>
            <person name="Copeland A."/>
            <person name="Hainaut M."/>
            <person name="Haridas S."/>
            <person name="Labutti K."/>
            <person name="Lindquist E."/>
            <person name="Lipzen A."/>
            <person name="Khouja H.-R."/>
            <person name="Murat C."/>
            <person name="Ohm R."/>
            <person name="Olson A."/>
            <person name="Spatafora J."/>
            <person name="Veneault-Fourrey C."/>
            <person name="Henrissat B."/>
            <person name="Grigoriev I."/>
            <person name="Martin F."/>
            <person name="Perotto S."/>
        </authorList>
    </citation>
    <scope>NUCLEOTIDE SEQUENCE [LARGE SCALE GENOMIC DNA]</scope>
    <source>
        <strain evidence="17 18">E</strain>
    </source>
</reference>
<keyword evidence="10" id="KW-0675">Receptor</keyword>
<proteinExistence type="predicted"/>
<evidence type="ECO:0000256" key="2">
    <source>
        <dbReference type="ARBA" id="ARBA00004488"/>
    </source>
</evidence>
<keyword evidence="8" id="KW-0333">Golgi apparatus</keyword>
<dbReference type="GO" id="GO:0005794">
    <property type="term" value="C:Golgi apparatus"/>
    <property type="evidence" value="ECO:0007669"/>
    <property type="project" value="UniProtKB-SubCell"/>
</dbReference>
<dbReference type="Gene3D" id="2.10.70.80">
    <property type="match status" value="1"/>
</dbReference>
<comment type="function">
    <text evidence="12">Functions as a sorting receptor in the Golgi compartment required for the intracellular sorting and delivery of soluble vacuolar proteins, like carboxypeptidase Y (CPY) and proteinase A. Executes multiple rounds of sorting by cycling between the late Golgi and a prevacuolar endosome-like compartment.</text>
</comment>
<dbReference type="InterPro" id="IPR006581">
    <property type="entry name" value="VPS10"/>
</dbReference>
<dbReference type="Gene3D" id="2.130.10.10">
    <property type="entry name" value="YVTN repeat-like/Quinoprotein amine dehydrogenase"/>
    <property type="match status" value="1"/>
</dbReference>
<dbReference type="GO" id="GO:0006623">
    <property type="term" value="P:protein targeting to vacuole"/>
    <property type="evidence" value="ECO:0007669"/>
    <property type="project" value="TreeGrafter"/>
</dbReference>
<keyword evidence="6" id="KW-0677">Repeat</keyword>
<evidence type="ECO:0000256" key="14">
    <source>
        <dbReference type="ARBA" id="ARBA00031354"/>
    </source>
</evidence>
<sequence>DTILMRTDRPEIYVSHDAGNRWLELVVQGNNFTEIFPHTYKRNIVFLLTDSGQVQFSTDQAVNFQTFFPPTPPTSSGLEPLAFHPAHTSWLLWFGQQKCPEPTNRIDCTTLYISKDFGTSWENLLSDVHKCRFVDSDKSWNKENLIYCERYEDDQLQLLSSDTFFRTWKILFANVIPEFVKLSEYVYIIVPIANEKGVDLQITDDGLSFYKGEFPSTLRRFTGISILPSPTHCLFALLSTGNNKGAAYGTLVKDSGRGTPFVSVLPGVNRIQTGEVDFERINGLEGIIIINIVSNLRAAIRGEPKKLKTKISFNDGADWRLIPPPSHDADGLLLGCSGATGTCSLHLHGRSESRETLQIHPLLNERLRSRSPISSLQGVGIAIAIGNVGESLTGKEDAHMFMTRDGGVTWTHIAEGEHMWAYGVQGSLTVISSAIKETNHIKYSVNEGLSWKTYQFTENPVKVVHLSTDSDETSRNFIVWSVSDSGLATIAIDFSALLTRNCNLPGDSLDVDGDFYSWIPFDPLRSDRSCMFGRTTQYLRKKPSADCYNPFPIPQPFALLANCSCSNEDFE</sequence>
<dbReference type="OrthoDB" id="443634at2759"/>
<keyword evidence="9" id="KW-0472">Membrane</keyword>
<dbReference type="Pfam" id="PF15901">
    <property type="entry name" value="Sortilin_C"/>
    <property type="match status" value="1"/>
</dbReference>
<dbReference type="STRING" id="1095630.A0A2J6TDD7"/>
<evidence type="ECO:0000256" key="10">
    <source>
        <dbReference type="ARBA" id="ARBA00023170"/>
    </source>
</evidence>
<dbReference type="GO" id="GO:0006896">
    <property type="term" value="P:Golgi to vacuole transport"/>
    <property type="evidence" value="ECO:0007669"/>
    <property type="project" value="TreeGrafter"/>
</dbReference>
<gene>
    <name evidence="17" type="ORF">K444DRAFT_499200</name>
</gene>
<dbReference type="AlphaFoldDB" id="A0A2J6TDD7"/>
<feature type="non-terminal residue" evidence="17">
    <location>
        <position position="1"/>
    </location>
</feature>
<dbReference type="SUPFAM" id="SSF110296">
    <property type="entry name" value="Oligoxyloglucan reducing end-specific cellobiohydrolase"/>
    <property type="match status" value="1"/>
</dbReference>
<dbReference type="GO" id="GO:0005829">
    <property type="term" value="C:cytosol"/>
    <property type="evidence" value="ECO:0007669"/>
    <property type="project" value="GOC"/>
</dbReference>
<dbReference type="InterPro" id="IPR031777">
    <property type="entry name" value="Sortilin_C"/>
</dbReference>
<dbReference type="GO" id="GO:0016787">
    <property type="term" value="F:hydrolase activity"/>
    <property type="evidence" value="ECO:0007669"/>
    <property type="project" value="UniProtKB-KW"/>
</dbReference>
<keyword evidence="7" id="KW-0653">Protein transport</keyword>
<evidence type="ECO:0000256" key="1">
    <source>
        <dbReference type="ARBA" id="ARBA00004166"/>
    </source>
</evidence>
<dbReference type="InterPro" id="IPR031778">
    <property type="entry name" value="Sortilin_N"/>
</dbReference>
<feature type="non-terminal residue" evidence="17">
    <location>
        <position position="571"/>
    </location>
</feature>
<dbReference type="InParanoid" id="A0A2J6TDD7"/>
<dbReference type="GeneID" id="36581400"/>
<evidence type="ECO:0000256" key="11">
    <source>
        <dbReference type="ARBA" id="ARBA00023180"/>
    </source>
</evidence>
<evidence type="ECO:0000256" key="8">
    <source>
        <dbReference type="ARBA" id="ARBA00023034"/>
    </source>
</evidence>
<evidence type="ECO:0000256" key="5">
    <source>
        <dbReference type="ARBA" id="ARBA00022692"/>
    </source>
</evidence>
<keyword evidence="4" id="KW-0813">Transport</keyword>
<dbReference type="PANTHER" id="PTHR12106">
    <property type="entry name" value="SORTILIN RELATED"/>
    <property type="match status" value="1"/>
</dbReference>
<organism evidence="17 18">
    <name type="scientific">Hyaloscypha bicolor E</name>
    <dbReference type="NCBI Taxonomy" id="1095630"/>
    <lineage>
        <taxon>Eukaryota</taxon>
        <taxon>Fungi</taxon>
        <taxon>Dikarya</taxon>
        <taxon>Ascomycota</taxon>
        <taxon>Pezizomycotina</taxon>
        <taxon>Leotiomycetes</taxon>
        <taxon>Helotiales</taxon>
        <taxon>Hyaloscyphaceae</taxon>
        <taxon>Hyaloscypha</taxon>
        <taxon>Hyaloscypha bicolor</taxon>
    </lineage>
</organism>
<evidence type="ECO:0000256" key="4">
    <source>
        <dbReference type="ARBA" id="ARBA00022448"/>
    </source>
</evidence>
<dbReference type="SMART" id="SM00602">
    <property type="entry name" value="VPS10"/>
    <property type="match status" value="1"/>
</dbReference>
<dbReference type="InterPro" id="IPR015943">
    <property type="entry name" value="WD40/YVTN_repeat-like_dom_sf"/>
</dbReference>
<evidence type="ECO:0000256" key="9">
    <source>
        <dbReference type="ARBA" id="ARBA00023136"/>
    </source>
</evidence>
<keyword evidence="18" id="KW-1185">Reference proteome</keyword>
<dbReference type="PANTHER" id="PTHR12106:SF27">
    <property type="entry name" value="SORTILIN-RELATED RECEPTOR"/>
    <property type="match status" value="1"/>
</dbReference>
<dbReference type="InterPro" id="IPR050310">
    <property type="entry name" value="VPS10-sortilin"/>
</dbReference>
<dbReference type="GO" id="GO:0016020">
    <property type="term" value="C:membrane"/>
    <property type="evidence" value="ECO:0007669"/>
    <property type="project" value="InterPro"/>
</dbReference>
<keyword evidence="17" id="KW-0378">Hydrolase</keyword>
<accession>A0A2J6TDD7</accession>
<evidence type="ECO:0000256" key="6">
    <source>
        <dbReference type="ARBA" id="ARBA00022737"/>
    </source>
</evidence>
<evidence type="ECO:0000256" key="15">
    <source>
        <dbReference type="ARBA" id="ARBA00031902"/>
    </source>
</evidence>
<dbReference type="GO" id="GO:0006895">
    <property type="term" value="P:Golgi to endosome transport"/>
    <property type="evidence" value="ECO:0007669"/>
    <property type="project" value="TreeGrafter"/>
</dbReference>